<evidence type="ECO:0000313" key="2">
    <source>
        <dbReference type="Proteomes" id="UP000005239"/>
    </source>
</evidence>
<accession>A0A2A6CY29</accession>
<organism evidence="1 2">
    <name type="scientific">Pristionchus pacificus</name>
    <name type="common">Parasitic nematode worm</name>
    <dbReference type="NCBI Taxonomy" id="54126"/>
    <lineage>
        <taxon>Eukaryota</taxon>
        <taxon>Metazoa</taxon>
        <taxon>Ecdysozoa</taxon>
        <taxon>Nematoda</taxon>
        <taxon>Chromadorea</taxon>
        <taxon>Rhabditida</taxon>
        <taxon>Rhabditina</taxon>
        <taxon>Diplogasteromorpha</taxon>
        <taxon>Diplogasteroidea</taxon>
        <taxon>Neodiplogasteridae</taxon>
        <taxon>Pristionchus</taxon>
    </lineage>
</organism>
<dbReference type="EnsemblMetazoa" id="PPA44120.1">
    <property type="protein sequence ID" value="PPA44120.1"/>
    <property type="gene ID" value="WBGene00282489"/>
</dbReference>
<sequence length="102" mass="11308">MTSVAQQGSACATIPFVLPFPCKKTKQRMEVEVEGEARSRGTSGDVDERATQQSVIASDFHPATLLISQNPKLAGIFHSAIAQNYFLVDRRLPDTLHRFYNV</sequence>
<gene>
    <name evidence="1" type="primary">WBGene00282489</name>
</gene>
<evidence type="ECO:0000313" key="1">
    <source>
        <dbReference type="EnsemblMetazoa" id="PPA44120.1"/>
    </source>
</evidence>
<protein>
    <submittedName>
        <fullName evidence="1">Uncharacterized protein</fullName>
    </submittedName>
</protein>
<keyword evidence="2" id="KW-1185">Reference proteome</keyword>
<dbReference type="AlphaFoldDB" id="A0A2A6CY29"/>
<name>A0A2A6CY29_PRIPA</name>
<reference evidence="1" key="2">
    <citation type="submission" date="2022-06" db="UniProtKB">
        <authorList>
            <consortium name="EnsemblMetazoa"/>
        </authorList>
    </citation>
    <scope>IDENTIFICATION</scope>
    <source>
        <strain evidence="1">PS312</strain>
    </source>
</reference>
<accession>A0A8R1V4H7</accession>
<proteinExistence type="predicted"/>
<dbReference type="Proteomes" id="UP000005239">
    <property type="component" value="Unassembled WGS sequence"/>
</dbReference>
<reference evidence="2" key="1">
    <citation type="journal article" date="2008" name="Nat. Genet.">
        <title>The Pristionchus pacificus genome provides a unique perspective on nematode lifestyle and parasitism.</title>
        <authorList>
            <person name="Dieterich C."/>
            <person name="Clifton S.W."/>
            <person name="Schuster L.N."/>
            <person name="Chinwalla A."/>
            <person name="Delehaunty K."/>
            <person name="Dinkelacker I."/>
            <person name="Fulton L."/>
            <person name="Fulton R."/>
            <person name="Godfrey J."/>
            <person name="Minx P."/>
            <person name="Mitreva M."/>
            <person name="Roeseler W."/>
            <person name="Tian H."/>
            <person name="Witte H."/>
            <person name="Yang S.P."/>
            <person name="Wilson R.K."/>
            <person name="Sommer R.J."/>
        </authorList>
    </citation>
    <scope>NUCLEOTIDE SEQUENCE [LARGE SCALE GENOMIC DNA]</scope>
    <source>
        <strain evidence="2">PS312</strain>
    </source>
</reference>